<dbReference type="Gene3D" id="3.30.530.20">
    <property type="match status" value="1"/>
</dbReference>
<dbReference type="InterPro" id="IPR019587">
    <property type="entry name" value="Polyketide_cyclase/dehydratase"/>
</dbReference>
<accession>A0A845US47</accession>
<evidence type="ECO:0000313" key="1">
    <source>
        <dbReference type="EMBL" id="NDY94663.1"/>
    </source>
</evidence>
<dbReference type="EMBL" id="JAAGSC010000031">
    <property type="protein sequence ID" value="NDY94663.1"/>
    <property type="molecule type" value="Genomic_DNA"/>
</dbReference>
<dbReference type="CDD" id="cd07818">
    <property type="entry name" value="SRPBCC_1"/>
    <property type="match status" value="1"/>
</dbReference>
<reference evidence="1 2" key="1">
    <citation type="submission" date="2020-02" db="EMBL/GenBank/DDBJ databases">
        <authorList>
            <person name="Zhang X.-Y."/>
        </authorList>
    </citation>
    <scope>NUCLEOTIDE SEQUENCE [LARGE SCALE GENOMIC DNA]</scope>
    <source>
        <strain evidence="1 2">C33</strain>
    </source>
</reference>
<name>A0A845US47_9GAMM</name>
<dbReference type="AlphaFoldDB" id="A0A845US47"/>
<protein>
    <submittedName>
        <fullName evidence="1">SRPBCC family protein</fullName>
    </submittedName>
</protein>
<evidence type="ECO:0000313" key="2">
    <source>
        <dbReference type="Proteomes" id="UP000484885"/>
    </source>
</evidence>
<proteinExistence type="predicted"/>
<sequence>MFAVLLALAILVVVVGFFLPRVSVVQRSLVIDQPAENIFRVLQDFRHFPQWSPWFERVPEAGFRLEGPSGGVGSTVVWSDEGGSGDGRLWITSVTPPRRVELRMELGETETAGFFLIEPAASGGERVTWGLRVEAASFDLVGRYMSLLLPGLVGPEYARGLERLASYLERHEGVPPVPAGEASDA</sequence>
<gene>
    <name evidence="1" type="ORF">G3I74_02830</name>
</gene>
<organism evidence="1 2">
    <name type="scientific">Wenzhouxiangella limi</name>
    <dbReference type="NCBI Taxonomy" id="2707351"/>
    <lineage>
        <taxon>Bacteria</taxon>
        <taxon>Pseudomonadati</taxon>
        <taxon>Pseudomonadota</taxon>
        <taxon>Gammaproteobacteria</taxon>
        <taxon>Chromatiales</taxon>
        <taxon>Wenzhouxiangellaceae</taxon>
        <taxon>Wenzhouxiangella</taxon>
    </lineage>
</organism>
<comment type="caution">
    <text evidence="1">The sequence shown here is derived from an EMBL/GenBank/DDBJ whole genome shotgun (WGS) entry which is preliminary data.</text>
</comment>
<keyword evidence="2" id="KW-1185">Reference proteome</keyword>
<dbReference type="SUPFAM" id="SSF55961">
    <property type="entry name" value="Bet v1-like"/>
    <property type="match status" value="1"/>
</dbReference>
<dbReference type="Pfam" id="PF10604">
    <property type="entry name" value="Polyketide_cyc2"/>
    <property type="match status" value="1"/>
</dbReference>
<dbReference type="InterPro" id="IPR023393">
    <property type="entry name" value="START-like_dom_sf"/>
</dbReference>
<dbReference type="Proteomes" id="UP000484885">
    <property type="component" value="Unassembled WGS sequence"/>
</dbReference>